<dbReference type="EMBL" id="BPLR01012932">
    <property type="protein sequence ID" value="GIY57618.1"/>
    <property type="molecule type" value="Genomic_DNA"/>
</dbReference>
<protein>
    <submittedName>
        <fullName evidence="1">Uncharacterized protein</fullName>
    </submittedName>
</protein>
<gene>
    <name evidence="1" type="ORF">CEXT_193831</name>
</gene>
<name>A0AAV4UIJ9_CAEEX</name>
<proteinExistence type="predicted"/>
<evidence type="ECO:0000313" key="1">
    <source>
        <dbReference type="EMBL" id="GIY57618.1"/>
    </source>
</evidence>
<organism evidence="1 2">
    <name type="scientific">Caerostris extrusa</name>
    <name type="common">Bark spider</name>
    <name type="synonym">Caerostris bankana</name>
    <dbReference type="NCBI Taxonomy" id="172846"/>
    <lineage>
        <taxon>Eukaryota</taxon>
        <taxon>Metazoa</taxon>
        <taxon>Ecdysozoa</taxon>
        <taxon>Arthropoda</taxon>
        <taxon>Chelicerata</taxon>
        <taxon>Arachnida</taxon>
        <taxon>Araneae</taxon>
        <taxon>Araneomorphae</taxon>
        <taxon>Entelegynae</taxon>
        <taxon>Araneoidea</taxon>
        <taxon>Araneidae</taxon>
        <taxon>Caerostris</taxon>
    </lineage>
</organism>
<keyword evidence="2" id="KW-1185">Reference proteome</keyword>
<dbReference type="AlphaFoldDB" id="A0AAV4UIJ9"/>
<sequence length="355" mass="40964">MEVDLDAYVTDEEIIAKRINQQEEKRMCHSGHIDMFYILQLPRHFITVSIPRFLASAETIFKTQNLALLETLKDFGIWYFFTQNYTFPKKLSIISPKYRCIDFKRPKTVNKSFPISEHRWLATWQIFFAAALFQGRKLADWKISAPDFRGCGGEVKQRKLGQSGVHGLEIVLAIKIILFPRKLSINTPNIDVSILKDQKVVNKSFPISEHCWLATCKAEFKPWGNSSRDKVCKAGALIWEVEGKRFWFCERQCQCLVPLLEWLRVEKFDLGGTSGGAQELKQRKLAAKREFTPWGNSSRDKVCKAGALIWEVEGKRFWLCEEQCQCQCLVPLLEWLRVEKFDLGSTSGGAQELKV</sequence>
<evidence type="ECO:0000313" key="2">
    <source>
        <dbReference type="Proteomes" id="UP001054945"/>
    </source>
</evidence>
<dbReference type="Proteomes" id="UP001054945">
    <property type="component" value="Unassembled WGS sequence"/>
</dbReference>
<comment type="caution">
    <text evidence="1">The sequence shown here is derived from an EMBL/GenBank/DDBJ whole genome shotgun (WGS) entry which is preliminary data.</text>
</comment>
<accession>A0AAV4UIJ9</accession>
<reference evidence="1 2" key="1">
    <citation type="submission" date="2021-06" db="EMBL/GenBank/DDBJ databases">
        <title>Caerostris extrusa draft genome.</title>
        <authorList>
            <person name="Kono N."/>
            <person name="Arakawa K."/>
        </authorList>
    </citation>
    <scope>NUCLEOTIDE SEQUENCE [LARGE SCALE GENOMIC DNA]</scope>
</reference>